<protein>
    <recommendedName>
        <fullName evidence="1">Diels-Alderase C-terminal domain-containing protein</fullName>
    </recommendedName>
</protein>
<dbReference type="OrthoDB" id="5344254at2759"/>
<sequence length="293" mass="32175">MSSATSYYADAPYFALPTTASPDLPNQIWYFEAVADQSSSKASLQVVFWSGQPVVSAPIPFYVTVSGTYADGSYLSAFYPATSANVSEGRGVWDGAASWEKDEHGWFIVTFPAGRLRLKSVVDSGHYPTADEDAHIQPGKLPMPLLVNGGIGWSTTVPAAVVEVDATFEGKALKFHGTGFHDTNFATTQWPQQFTKWFWVRGNAGPYTFVVYHFLPRGNAEGKWHTSAALWRDGKKVMDTWTGARNSAEQTVQLTPSKTWPATPADIGDAQVDLTLDFHDSHTGLHRKFTVTR</sequence>
<dbReference type="InParanoid" id="A0A165MDU6"/>
<dbReference type="Pfam" id="PF22903">
    <property type="entry name" value="DA_C"/>
    <property type="match status" value="1"/>
</dbReference>
<keyword evidence="3" id="KW-1185">Reference proteome</keyword>
<dbReference type="STRING" id="1314781.A0A165MDU6"/>
<accession>A0A165MDU6</accession>
<proteinExistence type="predicted"/>
<gene>
    <name evidence="2" type="ORF">EXIGLDRAFT_726209</name>
</gene>
<dbReference type="InterPro" id="IPR054499">
    <property type="entry name" value="DA_C"/>
</dbReference>
<dbReference type="AlphaFoldDB" id="A0A165MDU6"/>
<organism evidence="2 3">
    <name type="scientific">Exidia glandulosa HHB12029</name>
    <dbReference type="NCBI Taxonomy" id="1314781"/>
    <lineage>
        <taxon>Eukaryota</taxon>
        <taxon>Fungi</taxon>
        <taxon>Dikarya</taxon>
        <taxon>Basidiomycota</taxon>
        <taxon>Agaricomycotina</taxon>
        <taxon>Agaricomycetes</taxon>
        <taxon>Auriculariales</taxon>
        <taxon>Exidiaceae</taxon>
        <taxon>Exidia</taxon>
    </lineage>
</organism>
<dbReference type="GO" id="GO:0016853">
    <property type="term" value="F:isomerase activity"/>
    <property type="evidence" value="ECO:0007669"/>
    <property type="project" value="UniProtKB-KW"/>
</dbReference>
<dbReference type="SUPFAM" id="SSF159245">
    <property type="entry name" value="AttH-like"/>
    <property type="match status" value="1"/>
</dbReference>
<reference evidence="2 3" key="1">
    <citation type="journal article" date="2016" name="Mol. Biol. Evol.">
        <title>Comparative Genomics of Early-Diverging Mushroom-Forming Fungi Provides Insights into the Origins of Lignocellulose Decay Capabilities.</title>
        <authorList>
            <person name="Nagy L.G."/>
            <person name="Riley R."/>
            <person name="Tritt A."/>
            <person name="Adam C."/>
            <person name="Daum C."/>
            <person name="Floudas D."/>
            <person name="Sun H."/>
            <person name="Yadav J.S."/>
            <person name="Pangilinan J."/>
            <person name="Larsson K.H."/>
            <person name="Matsuura K."/>
            <person name="Barry K."/>
            <person name="Labutti K."/>
            <person name="Kuo R."/>
            <person name="Ohm R.A."/>
            <person name="Bhattacharya S.S."/>
            <person name="Shirouzu T."/>
            <person name="Yoshinaga Y."/>
            <person name="Martin F.M."/>
            <person name="Grigoriev I.V."/>
            <person name="Hibbett D.S."/>
        </authorList>
    </citation>
    <scope>NUCLEOTIDE SEQUENCE [LARGE SCALE GENOMIC DNA]</scope>
    <source>
        <strain evidence="2 3">HHB12029</strain>
    </source>
</reference>
<name>A0A165MDU6_EXIGL</name>
<evidence type="ECO:0000259" key="1">
    <source>
        <dbReference type="Pfam" id="PF22903"/>
    </source>
</evidence>
<evidence type="ECO:0000313" key="3">
    <source>
        <dbReference type="Proteomes" id="UP000077266"/>
    </source>
</evidence>
<dbReference type="Proteomes" id="UP000077266">
    <property type="component" value="Unassembled WGS sequence"/>
</dbReference>
<dbReference type="EMBL" id="KV425912">
    <property type="protein sequence ID" value="KZV99123.1"/>
    <property type="molecule type" value="Genomic_DNA"/>
</dbReference>
<feature type="domain" description="Diels-Alderase C-terminal" evidence="1">
    <location>
        <begin position="189"/>
        <end position="289"/>
    </location>
</feature>
<evidence type="ECO:0000313" key="2">
    <source>
        <dbReference type="EMBL" id="KZV99123.1"/>
    </source>
</evidence>